<dbReference type="OrthoDB" id="291007at2759"/>
<feature type="region of interest" description="Disordered" evidence="1">
    <location>
        <begin position="1"/>
        <end position="214"/>
    </location>
</feature>
<accession>A0A8H6XHR2</accession>
<reference evidence="2" key="1">
    <citation type="submission" date="2020-05" db="EMBL/GenBank/DDBJ databases">
        <title>Mycena genomes resolve the evolution of fungal bioluminescence.</title>
        <authorList>
            <person name="Tsai I.J."/>
        </authorList>
    </citation>
    <scope>NUCLEOTIDE SEQUENCE</scope>
    <source>
        <strain evidence="2">160909Yilan</strain>
    </source>
</reference>
<feature type="compositionally biased region" description="Polar residues" evidence="1">
    <location>
        <begin position="26"/>
        <end position="35"/>
    </location>
</feature>
<evidence type="ECO:0000313" key="2">
    <source>
        <dbReference type="EMBL" id="KAF7341730.1"/>
    </source>
</evidence>
<feature type="region of interest" description="Disordered" evidence="1">
    <location>
        <begin position="1572"/>
        <end position="1632"/>
    </location>
</feature>
<feature type="compositionally biased region" description="Low complexity" evidence="1">
    <location>
        <begin position="84"/>
        <end position="132"/>
    </location>
</feature>
<dbReference type="EMBL" id="JACAZH010000027">
    <property type="protein sequence ID" value="KAF7341730.1"/>
    <property type="molecule type" value="Genomic_DNA"/>
</dbReference>
<proteinExistence type="predicted"/>
<keyword evidence="3" id="KW-1185">Reference proteome</keyword>
<feature type="compositionally biased region" description="Low complexity" evidence="1">
    <location>
        <begin position="14"/>
        <end position="25"/>
    </location>
</feature>
<name>A0A8H6XHR2_9AGAR</name>
<dbReference type="SUPFAM" id="SSF55486">
    <property type="entry name" value="Metalloproteases ('zincins'), catalytic domain"/>
    <property type="match status" value="2"/>
</dbReference>
<sequence>MSTQPSPAPPPGPTGQTTAPDTAQTLPATTGAASSTTQPPVPTDVVPPKTLGMANPADVSPTASPAAPPDTSDPAPTVPPPASAPAALSADPSAPAVSGASTGTTTAGTAPGVVPPSNGSTTATAAPPVGTADSLISDSSPLGPAPLASESTLNPVLSVPSTDNFKPPTASPGTGSTTTPVPPVNPASDTTASVPAPANQPSTGSAISVVPNNPPPVVTGTTNIAALIPSPGTADALTSGTAPVSATTPSTSKLTPIAPSIISPPITTNITSGTVLSSTVPVIALSAAVGTANGITGDALRTAPPPVPTPVETVPGAVQPSTSGPTPLPTSAVGFVPPTAAAMPKALASTKLVATASTPTSATGVVPTCTIKWPHNWLNMLSTTEAICDAIGLPMSQAAPALLYKLQLFWDNGSVITYSFIGATDAQQTMFNTQLNFRSDMANYRFVQVAQGGTVRVSFDPSAGSWTYVGRAALDAPSSEATTNLVLDPDSYSLTPSQIALCIHMIYHILGMMHEHPGPKSGGPATLNEAAVCSCYQQSFGWDAQICKSQIINVYNSDGLSNYAAVNAVSVMRYPIPAALTVENIDVGLPDIHDQGLSIMDATYVMVNYPLPELPQPNPPLNEYFAYLVDAPTTQLMTDALNQGNITKMRAILHAFLLSGRLGAPTPSDEPAHGVDPAGPPVKEDGWCGVSDPSDQEHFARLQSDDVAPSGVLRGVVKNFPPLFGGLFGPSDAPRNLLKELWDPYTEITYGFLNPLGATEYRRKRIQNALAWYTRNTSLTFRYVEGIDTWNFGDPKRPNLEILNNCNMRIWFGEATDNIVTKDQKQRTVGWARFGINQRTATASDELVNAGVGRWSSVYLGDQARDSDQLDQDALKASNNTLYHDHALGLHHEHAIKNSGVKAPSENDLVGSSFDGKSMMLYSGLEYKKPSNPEERTPQNPYPSPTDLAVLRLLYPDREYTFASGLDEMQFEAEETAEFLRLRNAAIGPGPHHQITPANLTKLRDELVKNLNARRRLAKHANDTRVANPSVDIETRTQREARLGAAALSDKVYGIVPANPNPWEQEFPEVDEDGGGGLLIPFKPGGAQSKPDGPQFGLDLSNSAGAAPTVQAPGFLQELVTHLKEFFLPGGQQMFVLQFPGRFLDQAAYAWDTASAGIYGQFIKPTAVNEAEFRLVDQLYDVAPNVGGPNGTNLSIIYQQLLNNLLPKYIDNGLAQQQDLIRDWLIKDVPMTPWIADIMARQQLREKSLAQEIATSSATISASADNLNTAPPNGVMFSIANKPSGESLNRIELSELLMNEYLYAKQDWEIERDNLIMQATQADVGSPEAQKALNDLTRRLAHITDTRQAQLAAKYADAVVRGYSHTIRQYMGYLDIASPAEALQDAKDSLREAAMSSLDGSMSIYPVQLTPLDWFAGLSTSFTLEDLTQNPELVALQMGAKGDPTALKEQVLGAQNAVDDAQSALAQNFSNNVIEMAKTCLDAAGVVSIPTLAGKLKVAETALSALPPLMEKLESAQTDLTKASRALSQMLAAQALAEATDTKQQQQQLMLQIQSLSADLKELQTRWQVLTSTSSGVNPPTGVDHSADKLPTGPIALPPESSSGGSRWQEISFTSTKKSRESSSTSDSSASSEHWNCNIWFASGSGGSTEATATVTSGTTISDDTIDLALRVTLVTVDRGGWFQPQFFKQSQTFYKVNPTVTWTNATRETMSQILRGELPATGLMPGFPVGFLIAKDIVVRISHGTSAVADTKATDMASAASSGGILCFSYSNSSSSNSTSTTSSFQSYSNGFIVKIPGPQILGYMVQVTDPDQTELMPATLPKNFFIPDAEYNKVVEGGDGPAHVIHPVPPAPTITQEKLREVLDKMLNEKIGEIFEEVQHAAGSTST</sequence>
<dbReference type="PANTHER" id="PTHR24216:SF65">
    <property type="entry name" value="PAXILLIN-LIKE PROTEIN 1"/>
    <property type="match status" value="1"/>
</dbReference>
<feature type="compositionally biased region" description="Polar residues" evidence="1">
    <location>
        <begin position="1600"/>
        <end position="1611"/>
    </location>
</feature>
<feature type="compositionally biased region" description="Pro residues" evidence="1">
    <location>
        <begin position="1"/>
        <end position="13"/>
    </location>
</feature>
<evidence type="ECO:0000256" key="1">
    <source>
        <dbReference type="SAM" id="MobiDB-lite"/>
    </source>
</evidence>
<protein>
    <submittedName>
        <fullName evidence="2">ZnMc domain-containing protein</fullName>
    </submittedName>
</protein>
<comment type="caution">
    <text evidence="2">The sequence shown here is derived from an EMBL/GenBank/DDBJ whole genome shotgun (WGS) entry which is preliminary data.</text>
</comment>
<evidence type="ECO:0000313" key="3">
    <source>
        <dbReference type="Proteomes" id="UP000623467"/>
    </source>
</evidence>
<feature type="compositionally biased region" description="Low complexity" evidence="1">
    <location>
        <begin position="1612"/>
        <end position="1632"/>
    </location>
</feature>
<feature type="compositionally biased region" description="Low complexity" evidence="1">
    <location>
        <begin position="56"/>
        <end position="75"/>
    </location>
</feature>
<dbReference type="InterPro" id="IPR024079">
    <property type="entry name" value="MetalloPept_cat_dom_sf"/>
</dbReference>
<organism evidence="2 3">
    <name type="scientific">Mycena sanguinolenta</name>
    <dbReference type="NCBI Taxonomy" id="230812"/>
    <lineage>
        <taxon>Eukaryota</taxon>
        <taxon>Fungi</taxon>
        <taxon>Dikarya</taxon>
        <taxon>Basidiomycota</taxon>
        <taxon>Agaricomycotina</taxon>
        <taxon>Agaricomycetes</taxon>
        <taxon>Agaricomycetidae</taxon>
        <taxon>Agaricales</taxon>
        <taxon>Marasmiineae</taxon>
        <taxon>Mycenaceae</taxon>
        <taxon>Mycena</taxon>
    </lineage>
</organism>
<dbReference type="Gene3D" id="3.40.390.10">
    <property type="entry name" value="Collagenase (Catalytic Domain)"/>
    <property type="match status" value="2"/>
</dbReference>
<feature type="compositionally biased region" description="Polar residues" evidence="1">
    <location>
        <begin position="149"/>
        <end position="164"/>
    </location>
</feature>
<feature type="compositionally biased region" description="Polar residues" evidence="1">
    <location>
        <begin position="188"/>
        <end position="206"/>
    </location>
</feature>
<dbReference type="PANTHER" id="PTHR24216">
    <property type="entry name" value="PAXILLIN-RELATED"/>
    <property type="match status" value="1"/>
</dbReference>
<dbReference type="GO" id="GO:0008237">
    <property type="term" value="F:metallopeptidase activity"/>
    <property type="evidence" value="ECO:0007669"/>
    <property type="project" value="InterPro"/>
</dbReference>
<feature type="compositionally biased region" description="Low complexity" evidence="1">
    <location>
        <begin position="167"/>
        <end position="179"/>
    </location>
</feature>
<dbReference type="Proteomes" id="UP000623467">
    <property type="component" value="Unassembled WGS sequence"/>
</dbReference>
<gene>
    <name evidence="2" type="ORF">MSAN_02071800</name>
</gene>